<feature type="non-terminal residue" evidence="6">
    <location>
        <position position="1"/>
    </location>
</feature>
<dbReference type="AlphaFoldDB" id="A0A8K0KNY8"/>
<evidence type="ECO:0000256" key="4">
    <source>
        <dbReference type="SAM" id="MobiDB-lite"/>
    </source>
</evidence>
<dbReference type="PANTHER" id="PTHR15245">
    <property type="entry name" value="SYMPLEKIN-RELATED"/>
    <property type="match status" value="1"/>
</dbReference>
<organism evidence="6 7">
    <name type="scientific">Ladona fulva</name>
    <name type="common">Scarce chaser dragonfly</name>
    <name type="synonym">Libellula fulva</name>
    <dbReference type="NCBI Taxonomy" id="123851"/>
    <lineage>
        <taxon>Eukaryota</taxon>
        <taxon>Metazoa</taxon>
        <taxon>Ecdysozoa</taxon>
        <taxon>Arthropoda</taxon>
        <taxon>Hexapoda</taxon>
        <taxon>Insecta</taxon>
        <taxon>Pterygota</taxon>
        <taxon>Palaeoptera</taxon>
        <taxon>Odonata</taxon>
        <taxon>Epiprocta</taxon>
        <taxon>Anisoptera</taxon>
        <taxon>Libelluloidea</taxon>
        <taxon>Libellulidae</taxon>
        <taxon>Ladona</taxon>
    </lineage>
</organism>
<reference evidence="6" key="2">
    <citation type="submission" date="2017-10" db="EMBL/GenBank/DDBJ databases">
        <title>Ladona fulva Genome sequencing and assembly.</title>
        <authorList>
            <person name="Murali S."/>
            <person name="Richards S."/>
            <person name="Bandaranaike D."/>
            <person name="Bellair M."/>
            <person name="Blankenburg K."/>
            <person name="Chao H."/>
            <person name="Dinh H."/>
            <person name="Doddapaneni H."/>
            <person name="Dugan-Rocha S."/>
            <person name="Elkadiri S."/>
            <person name="Gnanaolivu R."/>
            <person name="Hernandez B."/>
            <person name="Skinner E."/>
            <person name="Javaid M."/>
            <person name="Lee S."/>
            <person name="Li M."/>
            <person name="Ming W."/>
            <person name="Munidasa M."/>
            <person name="Muniz J."/>
            <person name="Nguyen L."/>
            <person name="Hughes D."/>
            <person name="Osuji N."/>
            <person name="Pu L.-L."/>
            <person name="Puazo M."/>
            <person name="Qu C."/>
            <person name="Quiroz J."/>
            <person name="Raj R."/>
            <person name="Weissenberger G."/>
            <person name="Xin Y."/>
            <person name="Zou X."/>
            <person name="Han Y."/>
            <person name="Worley K."/>
            <person name="Muzny D."/>
            <person name="Gibbs R."/>
        </authorList>
    </citation>
    <scope>NUCLEOTIDE SEQUENCE</scope>
    <source>
        <strain evidence="6">Sampled in the wild</strain>
    </source>
</reference>
<protein>
    <recommendedName>
        <fullName evidence="5">Symplekin/Pta1 N-terminal domain-containing protein</fullName>
    </recommendedName>
</protein>
<evidence type="ECO:0000256" key="2">
    <source>
        <dbReference type="ARBA" id="ARBA00022664"/>
    </source>
</evidence>
<dbReference type="OrthoDB" id="331600at2759"/>
<keyword evidence="3" id="KW-0539">Nucleus</keyword>
<evidence type="ECO:0000313" key="7">
    <source>
        <dbReference type="Proteomes" id="UP000792457"/>
    </source>
</evidence>
<accession>A0A8K0KNY8</accession>
<feature type="compositionally biased region" description="Acidic residues" evidence="4">
    <location>
        <begin position="78"/>
        <end position="93"/>
    </location>
</feature>
<dbReference type="InterPro" id="IPR011989">
    <property type="entry name" value="ARM-like"/>
</dbReference>
<sequence>MSNSQVSSVRKHLKLQLFNLLKHPASVDYQTNITTLLTDLGANYQEIMKSLPKSEEVRKRRKREERYAQARKPRALGLDEEEEEEDEEEDEDFEYARSKRKHPDEAVDITERFVGERLNPELAAQLVILAM</sequence>
<gene>
    <name evidence="6" type="ORF">J437_LFUL017089</name>
</gene>
<dbReference type="GO" id="GO:0006397">
    <property type="term" value="P:mRNA processing"/>
    <property type="evidence" value="ECO:0007669"/>
    <property type="project" value="UniProtKB-KW"/>
</dbReference>
<dbReference type="Gene3D" id="1.25.10.10">
    <property type="entry name" value="Leucine-rich Repeat Variant"/>
    <property type="match status" value="1"/>
</dbReference>
<evidence type="ECO:0000256" key="3">
    <source>
        <dbReference type="ARBA" id="ARBA00023242"/>
    </source>
</evidence>
<comment type="caution">
    <text evidence="6">The sequence shown here is derived from an EMBL/GenBank/DDBJ whole genome shotgun (WGS) entry which is preliminary data.</text>
</comment>
<dbReference type="InterPro" id="IPR021850">
    <property type="entry name" value="Symplekin/Pta1"/>
</dbReference>
<dbReference type="EMBL" id="KZ309223">
    <property type="protein sequence ID" value="KAG8237773.1"/>
    <property type="molecule type" value="Genomic_DNA"/>
</dbReference>
<feature type="compositionally biased region" description="Basic and acidic residues" evidence="4">
    <location>
        <begin position="52"/>
        <end position="68"/>
    </location>
</feature>
<comment type="subcellular location">
    <subcellularLocation>
        <location evidence="1">Nucleus</location>
    </subcellularLocation>
</comment>
<evidence type="ECO:0000256" key="1">
    <source>
        <dbReference type="ARBA" id="ARBA00004123"/>
    </source>
</evidence>
<dbReference type="InterPro" id="IPR032460">
    <property type="entry name" value="Symplekin/Pta1_N"/>
</dbReference>
<dbReference type="Proteomes" id="UP000792457">
    <property type="component" value="Unassembled WGS sequence"/>
</dbReference>
<keyword evidence="2" id="KW-0507">mRNA processing</keyword>
<name>A0A8K0KNY8_LADFU</name>
<dbReference type="GO" id="GO:0005847">
    <property type="term" value="C:mRNA cleavage and polyadenylation specificity factor complex"/>
    <property type="evidence" value="ECO:0007669"/>
    <property type="project" value="TreeGrafter"/>
</dbReference>
<feature type="domain" description="Symplekin/Pta1 N-terminal" evidence="5">
    <location>
        <begin position="2"/>
        <end position="58"/>
    </location>
</feature>
<dbReference type="Pfam" id="PF11935">
    <property type="entry name" value="SYMPK_PTA1_N"/>
    <property type="match status" value="1"/>
</dbReference>
<evidence type="ECO:0000313" key="6">
    <source>
        <dbReference type="EMBL" id="KAG8237773.1"/>
    </source>
</evidence>
<feature type="region of interest" description="Disordered" evidence="4">
    <location>
        <begin position="52"/>
        <end position="101"/>
    </location>
</feature>
<keyword evidence="7" id="KW-1185">Reference proteome</keyword>
<evidence type="ECO:0000259" key="5">
    <source>
        <dbReference type="Pfam" id="PF11935"/>
    </source>
</evidence>
<dbReference type="PANTHER" id="PTHR15245:SF20">
    <property type="entry name" value="SYMPLEKIN"/>
    <property type="match status" value="1"/>
</dbReference>
<proteinExistence type="predicted"/>
<reference evidence="6" key="1">
    <citation type="submission" date="2013-04" db="EMBL/GenBank/DDBJ databases">
        <authorList>
            <person name="Qu J."/>
            <person name="Murali S.C."/>
            <person name="Bandaranaike D."/>
            <person name="Bellair M."/>
            <person name="Blankenburg K."/>
            <person name="Chao H."/>
            <person name="Dinh H."/>
            <person name="Doddapaneni H."/>
            <person name="Downs B."/>
            <person name="Dugan-Rocha S."/>
            <person name="Elkadiri S."/>
            <person name="Gnanaolivu R.D."/>
            <person name="Hernandez B."/>
            <person name="Javaid M."/>
            <person name="Jayaseelan J.C."/>
            <person name="Lee S."/>
            <person name="Li M."/>
            <person name="Ming W."/>
            <person name="Munidasa M."/>
            <person name="Muniz J."/>
            <person name="Nguyen L."/>
            <person name="Ongeri F."/>
            <person name="Osuji N."/>
            <person name="Pu L.-L."/>
            <person name="Puazo M."/>
            <person name="Qu C."/>
            <person name="Quiroz J."/>
            <person name="Raj R."/>
            <person name="Weissenberger G."/>
            <person name="Xin Y."/>
            <person name="Zou X."/>
            <person name="Han Y."/>
            <person name="Richards S."/>
            <person name="Worley K."/>
            <person name="Muzny D."/>
            <person name="Gibbs R."/>
        </authorList>
    </citation>
    <scope>NUCLEOTIDE SEQUENCE</scope>
    <source>
        <strain evidence="6">Sampled in the wild</strain>
    </source>
</reference>